<keyword evidence="5" id="KW-0812">Transmembrane</keyword>
<dbReference type="PANTHER" id="PTHR11705">
    <property type="entry name" value="PROTEASE FAMILY M14 CARBOXYPEPTIDASE A,B"/>
    <property type="match status" value="1"/>
</dbReference>
<dbReference type="SUPFAM" id="SSF53187">
    <property type="entry name" value="Zn-dependent exopeptidases"/>
    <property type="match status" value="1"/>
</dbReference>
<evidence type="ECO:0000313" key="8">
    <source>
        <dbReference type="EMBL" id="KAK9805763.1"/>
    </source>
</evidence>
<keyword evidence="5" id="KW-0472">Membrane</keyword>
<dbReference type="Gene3D" id="3.40.630.10">
    <property type="entry name" value="Zn peptidases"/>
    <property type="match status" value="1"/>
</dbReference>
<dbReference type="EMBL" id="JALJOQ010000042">
    <property type="protein sequence ID" value="KAK9805763.1"/>
    <property type="molecule type" value="Genomic_DNA"/>
</dbReference>
<dbReference type="InterPro" id="IPR000834">
    <property type="entry name" value="Peptidase_M14"/>
</dbReference>
<accession>A0AAW1PCH2</accession>
<gene>
    <name evidence="8" type="ORF">WJX73_006850</name>
</gene>
<dbReference type="GO" id="GO:0004181">
    <property type="term" value="F:metallocarboxypeptidase activity"/>
    <property type="evidence" value="ECO:0007669"/>
    <property type="project" value="InterPro"/>
</dbReference>
<dbReference type="GO" id="GO:0006508">
    <property type="term" value="P:proteolysis"/>
    <property type="evidence" value="ECO:0007669"/>
    <property type="project" value="InterPro"/>
</dbReference>
<evidence type="ECO:0000256" key="3">
    <source>
        <dbReference type="PROSITE-ProRule" id="PRU01379"/>
    </source>
</evidence>
<reference evidence="8 9" key="1">
    <citation type="journal article" date="2024" name="Nat. Commun.">
        <title>Phylogenomics reveals the evolutionary origins of lichenization in chlorophyte algae.</title>
        <authorList>
            <person name="Puginier C."/>
            <person name="Libourel C."/>
            <person name="Otte J."/>
            <person name="Skaloud P."/>
            <person name="Haon M."/>
            <person name="Grisel S."/>
            <person name="Petersen M."/>
            <person name="Berrin J.G."/>
            <person name="Delaux P.M."/>
            <person name="Dal Grande F."/>
            <person name="Keller J."/>
        </authorList>
    </citation>
    <scope>NUCLEOTIDE SEQUENCE [LARGE SCALE GENOMIC DNA]</scope>
    <source>
        <strain evidence="8 9">SAG 2036</strain>
    </source>
</reference>
<keyword evidence="6" id="KW-0732">Signal</keyword>
<feature type="region of interest" description="Disordered" evidence="4">
    <location>
        <begin position="312"/>
        <end position="339"/>
    </location>
</feature>
<name>A0AAW1PCH2_9CHLO</name>
<dbReference type="PROSITE" id="PS52035">
    <property type="entry name" value="PEPTIDASE_M14"/>
    <property type="match status" value="1"/>
</dbReference>
<organism evidence="8 9">
    <name type="scientific">Symbiochloris irregularis</name>
    <dbReference type="NCBI Taxonomy" id="706552"/>
    <lineage>
        <taxon>Eukaryota</taxon>
        <taxon>Viridiplantae</taxon>
        <taxon>Chlorophyta</taxon>
        <taxon>core chlorophytes</taxon>
        <taxon>Trebouxiophyceae</taxon>
        <taxon>Trebouxiales</taxon>
        <taxon>Trebouxiaceae</taxon>
        <taxon>Symbiochloris</taxon>
    </lineage>
</organism>
<evidence type="ECO:0000256" key="2">
    <source>
        <dbReference type="ARBA" id="ARBA00005988"/>
    </source>
</evidence>
<feature type="chain" id="PRO_5043957237" description="Peptidase M14 domain-containing protein" evidence="6">
    <location>
        <begin position="20"/>
        <end position="561"/>
    </location>
</feature>
<dbReference type="Pfam" id="PF00246">
    <property type="entry name" value="Peptidase_M14"/>
    <property type="match status" value="2"/>
</dbReference>
<feature type="domain" description="Peptidase M14" evidence="7">
    <location>
        <begin position="26"/>
        <end position="332"/>
    </location>
</feature>
<evidence type="ECO:0000256" key="4">
    <source>
        <dbReference type="SAM" id="MobiDB-lite"/>
    </source>
</evidence>
<dbReference type="PANTHER" id="PTHR11705:SF119">
    <property type="entry name" value="OS02G0119300 PROTEIN"/>
    <property type="match status" value="1"/>
</dbReference>
<protein>
    <recommendedName>
        <fullName evidence="7">Peptidase M14 domain-containing protein</fullName>
    </recommendedName>
</protein>
<evidence type="ECO:0000259" key="7">
    <source>
        <dbReference type="PROSITE" id="PS52035"/>
    </source>
</evidence>
<feature type="signal peptide" evidence="6">
    <location>
        <begin position="1"/>
        <end position="19"/>
    </location>
</feature>
<evidence type="ECO:0000256" key="5">
    <source>
        <dbReference type="SAM" id="Phobius"/>
    </source>
</evidence>
<sequence>MHSALGTACLLAFCLVSAADQLQPSFYHNTDEILEFFRTTAQRLPQRARYETIPDPESNFNLPVITITNFSSGNTNKETILITAGEHARELITSEVTYWLGVLLSGRGQDFDELTDWAALQPVQAAAWKTGATKTTLAEWAESLLHNIEFKILPVVNVPGRKAAETGDTCQRKTLSGVDLNRNWGFAWKQTAKAHEEYGGETPFSEPESRIVRLVAEGAQARASVNLHAGEWALYIPWDSQKSVAPGLPADIDELLEKLNTHCECMSGPAGKVAGYLAYGTSMDYLFNDLNVQYPLTFEIYGPDGLGKLAKGGHPRRLQQDQDSGQQLKEHTEGAGGREEVVETQAQRCLRDYNPLGLEDYQDVVARWLGALLVLAAHLAASPTEASTAMRDAGQSQLPLPPLKPTKQDLARMGKTAVEEHQHPEIFVRDARSMSDQLAARTVTPPLPVTSANKSLPHDRAALEKQDLQHPRFGESKDHVLHRAESRGRKDRAYFLQQDRPVHRRSALEMFLGGWSFWSLAGVLGLVACVVAVWGWNGGSLRPRSRRRGAMAQRRPQRHQM</sequence>
<feature type="transmembrane region" description="Helical" evidence="5">
    <location>
        <begin position="515"/>
        <end position="537"/>
    </location>
</feature>
<feature type="active site" description="Proton donor/acceptor" evidence="3">
    <location>
        <position position="299"/>
    </location>
</feature>
<comment type="caution">
    <text evidence="8">The sequence shown here is derived from an EMBL/GenBank/DDBJ whole genome shotgun (WGS) entry which is preliminary data.</text>
</comment>
<evidence type="ECO:0000313" key="9">
    <source>
        <dbReference type="Proteomes" id="UP001465755"/>
    </source>
</evidence>
<keyword evidence="5" id="KW-1133">Transmembrane helix</keyword>
<evidence type="ECO:0000256" key="1">
    <source>
        <dbReference type="ARBA" id="ARBA00001947"/>
    </source>
</evidence>
<comment type="similarity">
    <text evidence="2 3">Belongs to the peptidase M14 family.</text>
</comment>
<dbReference type="SMART" id="SM00631">
    <property type="entry name" value="Zn_pept"/>
    <property type="match status" value="1"/>
</dbReference>
<proteinExistence type="inferred from homology"/>
<dbReference type="GO" id="GO:0005615">
    <property type="term" value="C:extracellular space"/>
    <property type="evidence" value="ECO:0007669"/>
    <property type="project" value="TreeGrafter"/>
</dbReference>
<keyword evidence="9" id="KW-1185">Reference proteome</keyword>
<dbReference type="GO" id="GO:0008270">
    <property type="term" value="F:zinc ion binding"/>
    <property type="evidence" value="ECO:0007669"/>
    <property type="project" value="InterPro"/>
</dbReference>
<feature type="compositionally biased region" description="Basic and acidic residues" evidence="4">
    <location>
        <begin position="328"/>
        <end position="339"/>
    </location>
</feature>
<dbReference type="Proteomes" id="UP001465755">
    <property type="component" value="Unassembled WGS sequence"/>
</dbReference>
<comment type="cofactor">
    <cofactor evidence="1">
        <name>Zn(2+)</name>
        <dbReference type="ChEBI" id="CHEBI:29105"/>
    </cofactor>
</comment>
<dbReference type="AlphaFoldDB" id="A0AAW1PCH2"/>
<evidence type="ECO:0000256" key="6">
    <source>
        <dbReference type="SAM" id="SignalP"/>
    </source>
</evidence>